<dbReference type="PANTHER" id="PTHR46889">
    <property type="entry name" value="TRANSPOSASE INSF FOR INSERTION SEQUENCE IS3B-RELATED"/>
    <property type="match status" value="1"/>
</dbReference>
<evidence type="ECO:0000313" key="2">
    <source>
        <dbReference type="EMBL" id="RUT69457.1"/>
    </source>
</evidence>
<keyword evidence="3" id="KW-1185">Reference proteome</keyword>
<evidence type="ECO:0000313" key="3">
    <source>
        <dbReference type="Proteomes" id="UP000288102"/>
    </source>
</evidence>
<dbReference type="InterPro" id="IPR050900">
    <property type="entry name" value="Transposase_IS3/IS150/IS904"/>
</dbReference>
<dbReference type="RefSeq" id="WP_127339459.1">
    <property type="nucleotide sequence ID" value="NZ_QWDM01000010.1"/>
</dbReference>
<proteinExistence type="predicted"/>
<dbReference type="Gene3D" id="3.30.420.10">
    <property type="entry name" value="Ribonuclease H-like superfamily/Ribonuclease H"/>
    <property type="match status" value="1"/>
</dbReference>
<accession>A0A434A553</accession>
<reference evidence="3" key="1">
    <citation type="journal article" date="2019" name="Syst. Appl. Microbiol.">
        <title>Flavobacterium circumlabens sp. nov. and Flavobacterium cupreum sp. nov., two psychrotrophic species isolated from Antarctic environmental samples.</title>
        <authorList>
            <person name="Kralova S."/>
            <person name="Busse H.-J."/>
            <person name="Svec P."/>
            <person name="Maslanova I."/>
            <person name="Stankova E."/>
            <person name="Bartak M."/>
            <person name="Sedlacek I."/>
        </authorList>
    </citation>
    <scope>NUCLEOTIDE SEQUENCE [LARGE SCALE GENOMIC DNA]</scope>
    <source>
        <strain evidence="3">CCM 8825</strain>
    </source>
</reference>
<dbReference type="SUPFAM" id="SSF53098">
    <property type="entry name" value="Ribonuclease H-like"/>
    <property type="match status" value="1"/>
</dbReference>
<dbReference type="PANTHER" id="PTHR46889:SF4">
    <property type="entry name" value="TRANSPOSASE INSO FOR INSERTION SEQUENCE ELEMENT IS911B-RELATED"/>
    <property type="match status" value="1"/>
</dbReference>
<dbReference type="EMBL" id="QWDM01000010">
    <property type="protein sequence ID" value="RUT69457.1"/>
    <property type="molecule type" value="Genomic_DNA"/>
</dbReference>
<gene>
    <name evidence="2" type="ORF">D0817_16615</name>
</gene>
<dbReference type="Proteomes" id="UP000288102">
    <property type="component" value="Unassembled WGS sequence"/>
</dbReference>
<dbReference type="GO" id="GO:0015074">
    <property type="term" value="P:DNA integration"/>
    <property type="evidence" value="ECO:0007669"/>
    <property type="project" value="InterPro"/>
</dbReference>
<evidence type="ECO:0000259" key="1">
    <source>
        <dbReference type="PROSITE" id="PS50994"/>
    </source>
</evidence>
<dbReference type="InterPro" id="IPR001584">
    <property type="entry name" value="Integrase_cat-core"/>
</dbReference>
<feature type="domain" description="Integrase catalytic" evidence="1">
    <location>
        <begin position="231"/>
        <end position="396"/>
    </location>
</feature>
<dbReference type="OrthoDB" id="9815231at2"/>
<dbReference type="InterPro" id="IPR012337">
    <property type="entry name" value="RNaseH-like_sf"/>
</dbReference>
<name>A0A434A553_9FLAO</name>
<dbReference type="AlphaFoldDB" id="A0A434A553"/>
<comment type="caution">
    <text evidence="2">The sequence shown here is derived from an EMBL/GenBank/DDBJ whole genome shotgun (WGS) entry which is preliminary data.</text>
</comment>
<protein>
    <submittedName>
        <fullName evidence="2">Transposase</fullName>
    </submittedName>
</protein>
<dbReference type="InterPro" id="IPR036397">
    <property type="entry name" value="RNaseH_sf"/>
</dbReference>
<organism evidence="2 3">
    <name type="scientific">Flavobacterium cupreum</name>
    <dbReference type="NCBI Taxonomy" id="2133766"/>
    <lineage>
        <taxon>Bacteria</taxon>
        <taxon>Pseudomonadati</taxon>
        <taxon>Bacteroidota</taxon>
        <taxon>Flavobacteriia</taxon>
        <taxon>Flavobacteriales</taxon>
        <taxon>Flavobacteriaceae</taxon>
        <taxon>Flavobacterium</taxon>
    </lineage>
</organism>
<dbReference type="Pfam" id="PF13683">
    <property type="entry name" value="rve_3"/>
    <property type="match status" value="1"/>
</dbReference>
<dbReference type="PROSITE" id="PS50994">
    <property type="entry name" value="INTEGRASE"/>
    <property type="match status" value="1"/>
</dbReference>
<dbReference type="Pfam" id="PF00665">
    <property type="entry name" value="rve"/>
    <property type="match status" value="1"/>
</dbReference>
<sequence>MISSINRNSWDTNVKHYIRNGLYDNLPEELKSRISKTNKHRWQNESENKYLGCEINAFIKEELELIKSIGSSNNSKKVIKAYFKLSQTYHEIFNSFKSIKNHLSKYKEKIVNVIEIVKETIPIEDALKVFNISRGTYQNYKTLVINKCDASYFLWCTKQYPHQLLKKEIFQIKKYLEDEKYRYWSKSSVYFLGIRNRDISICLTTFYKYSTLLGYQKSRYIQPKTKYSTLKSYKPNEVWCADVTILKTLDGKKHYIHFLMDHFSKMILGYRVEDHSSPAAIKHLLQKAYLKNKNNDLIQFITDGGIENVNSTVKDFIASTNDDIKHLIAQKDIPFSNSKIEAFNKIIKHQFLLPRNLENRKQLTEFLSEDVYAYNNVRPQFSLQGNTPEESFSGKPIAIIQYKTHFTEQKINRITVNQQNQCKSCSK</sequence>
<dbReference type="GO" id="GO:0003676">
    <property type="term" value="F:nucleic acid binding"/>
    <property type="evidence" value="ECO:0007669"/>
    <property type="project" value="InterPro"/>
</dbReference>